<proteinExistence type="predicted"/>
<dbReference type="STRING" id="1210089.GCA_001613165_00962"/>
<evidence type="ECO:0000313" key="5">
    <source>
        <dbReference type="Proteomes" id="UP000255355"/>
    </source>
</evidence>
<dbReference type="SUPFAM" id="SSF46689">
    <property type="entry name" value="Homeodomain-like"/>
    <property type="match status" value="1"/>
</dbReference>
<dbReference type="Proteomes" id="UP000255355">
    <property type="component" value="Unassembled WGS sequence"/>
</dbReference>
<feature type="DNA-binding region" description="H-T-H motif" evidence="2">
    <location>
        <begin position="29"/>
        <end position="48"/>
    </location>
</feature>
<dbReference type="Pfam" id="PF00440">
    <property type="entry name" value="TetR_N"/>
    <property type="match status" value="1"/>
</dbReference>
<dbReference type="OrthoDB" id="5177743at2"/>
<dbReference type="RefSeq" id="WP_068014271.1">
    <property type="nucleotide sequence ID" value="NZ_QQAZ01000007.1"/>
</dbReference>
<name>A0A370H0B6_9NOCA</name>
<evidence type="ECO:0000313" key="4">
    <source>
        <dbReference type="EMBL" id="RDI49341.1"/>
    </source>
</evidence>
<dbReference type="PROSITE" id="PS50977">
    <property type="entry name" value="HTH_TETR_2"/>
    <property type="match status" value="1"/>
</dbReference>
<dbReference type="InterPro" id="IPR001647">
    <property type="entry name" value="HTH_TetR"/>
</dbReference>
<gene>
    <name evidence="4" type="ORF">DFR68_107469</name>
</gene>
<feature type="domain" description="HTH tetR-type" evidence="3">
    <location>
        <begin position="6"/>
        <end position="66"/>
    </location>
</feature>
<dbReference type="AlphaFoldDB" id="A0A370H0B6"/>
<dbReference type="Gene3D" id="1.10.357.10">
    <property type="entry name" value="Tetracycline Repressor, domain 2"/>
    <property type="match status" value="1"/>
</dbReference>
<evidence type="ECO:0000256" key="1">
    <source>
        <dbReference type="ARBA" id="ARBA00023125"/>
    </source>
</evidence>
<keyword evidence="5" id="KW-1185">Reference proteome</keyword>
<evidence type="ECO:0000259" key="3">
    <source>
        <dbReference type="PROSITE" id="PS50977"/>
    </source>
</evidence>
<organism evidence="4 5">
    <name type="scientific">Nocardia mexicana</name>
    <dbReference type="NCBI Taxonomy" id="279262"/>
    <lineage>
        <taxon>Bacteria</taxon>
        <taxon>Bacillati</taxon>
        <taxon>Actinomycetota</taxon>
        <taxon>Actinomycetes</taxon>
        <taxon>Mycobacteriales</taxon>
        <taxon>Nocardiaceae</taxon>
        <taxon>Nocardia</taxon>
    </lineage>
</organism>
<reference evidence="4 5" key="1">
    <citation type="submission" date="2018-07" db="EMBL/GenBank/DDBJ databases">
        <title>Genomic Encyclopedia of Type Strains, Phase IV (KMG-IV): sequencing the most valuable type-strain genomes for metagenomic binning, comparative biology and taxonomic classification.</title>
        <authorList>
            <person name="Goeker M."/>
        </authorList>
    </citation>
    <scope>NUCLEOTIDE SEQUENCE [LARGE SCALE GENOMIC DNA]</scope>
    <source>
        <strain evidence="4 5">DSM 44952</strain>
    </source>
</reference>
<dbReference type="InterPro" id="IPR009057">
    <property type="entry name" value="Homeodomain-like_sf"/>
</dbReference>
<sequence length="190" mass="20565">MSADGLSRRAELLEASYTYALEHGLAGVSLRPLSAAIGSSPRVLLYLFGSKDQLIREVLAYTRSRQIAEVDALLGDESSCAADSFEVSARRLWEWLSAPRQRAMVRLNYEAFIRSVGPEPGPWAGFAAESTGDWRRLLIRAQPSTPIETAEARATRALALIRGLLLELLAGADPERIAAAAARIGRDSAG</sequence>
<keyword evidence="1 2" id="KW-0238">DNA-binding</keyword>
<evidence type="ECO:0000256" key="2">
    <source>
        <dbReference type="PROSITE-ProRule" id="PRU00335"/>
    </source>
</evidence>
<comment type="caution">
    <text evidence="4">The sequence shown here is derived from an EMBL/GenBank/DDBJ whole genome shotgun (WGS) entry which is preliminary data.</text>
</comment>
<accession>A0A370H0B6</accession>
<dbReference type="GO" id="GO:0003677">
    <property type="term" value="F:DNA binding"/>
    <property type="evidence" value="ECO:0007669"/>
    <property type="project" value="UniProtKB-UniRule"/>
</dbReference>
<dbReference type="EMBL" id="QQAZ01000007">
    <property type="protein sequence ID" value="RDI49341.1"/>
    <property type="molecule type" value="Genomic_DNA"/>
</dbReference>
<protein>
    <submittedName>
        <fullName evidence="4">TetR family transcriptional regulator</fullName>
    </submittedName>
</protein>